<dbReference type="InterPro" id="IPR013762">
    <property type="entry name" value="Integrase-like_cat_sf"/>
</dbReference>
<dbReference type="GO" id="GO:0003677">
    <property type="term" value="F:DNA binding"/>
    <property type="evidence" value="ECO:0007669"/>
    <property type="project" value="InterPro"/>
</dbReference>
<evidence type="ECO:0000313" key="4">
    <source>
        <dbReference type="Proteomes" id="UP000199340"/>
    </source>
</evidence>
<feature type="domain" description="Tyr recombinase" evidence="2">
    <location>
        <begin position="337"/>
        <end position="543"/>
    </location>
</feature>
<dbReference type="STRING" id="490829.SAMN05421850_1183"/>
<protein>
    <submittedName>
        <fullName evidence="3">Site-specific recombinase XerD</fullName>
    </submittedName>
</protein>
<keyword evidence="4" id="KW-1185">Reference proteome</keyword>
<gene>
    <name evidence="3" type="ORF">SAMN05421850_1183</name>
</gene>
<proteinExistence type="predicted"/>
<dbReference type="AlphaFoldDB" id="A0A1G8T854"/>
<dbReference type="OrthoDB" id="9803188at2"/>
<organism evidence="3 4">
    <name type="scientific">Lutimaribacter saemankumensis</name>
    <dbReference type="NCBI Taxonomy" id="490829"/>
    <lineage>
        <taxon>Bacteria</taxon>
        <taxon>Pseudomonadati</taxon>
        <taxon>Pseudomonadota</taxon>
        <taxon>Alphaproteobacteria</taxon>
        <taxon>Rhodobacterales</taxon>
        <taxon>Roseobacteraceae</taxon>
        <taxon>Lutimaribacter</taxon>
    </lineage>
</organism>
<sequence length="553" mass="62300">MTPHNSKDLTLADALQRLDKSKATCSRTRDRISAINRVATMLSRAPADLPCDPPELRAYLKTIHHVHHKITAKSLANIKAALADALRAAGCIPADDPKVDRSQSWEVFLGRVSVKEQAWSLSRLINYCCNRGIEPEDVDDNVVSEFRTYLDARLLTREPEDLCRTMAQTWNGIVSRHGLCLSTLSYQKGGYHRCLPLSEYPESLQSDIQAYVDRLAHKDIFLEDGPNKALRPLSLRNVKANVRQYLDALVSAGEDPAALVDLSSAITTEKVKTAFKAIMARRGTKKPPIGLHNIAATLTAIARYHLKWDESELTGLLNVKKRVAYDPKGMSEKNSNRLEQFNNWENIVRLISLPELLMTQARLNPESRLNALLAMHAAAIAILLSCPMRTKNLASLDLDRNVFAHRNGNHTIYSIRIDGGDVKNGEPIEFQMNSRNSRLLHNYITMYRPRISAARSSALFPKASNGAPRSPNNLAESIKTHIYDATGLTVNTHLFRHIAAYLYLREQPGDFETVRRLLKHRRLQTTMDFYAKISSEWAHEHYDKAVLTKWGDA</sequence>
<name>A0A1G8T854_9RHOB</name>
<dbReference type="CDD" id="cd00397">
    <property type="entry name" value="DNA_BRE_C"/>
    <property type="match status" value="1"/>
</dbReference>
<dbReference type="InterPro" id="IPR002104">
    <property type="entry name" value="Integrase_catalytic"/>
</dbReference>
<dbReference type="Proteomes" id="UP000199340">
    <property type="component" value="Unassembled WGS sequence"/>
</dbReference>
<dbReference type="GO" id="GO:0006310">
    <property type="term" value="P:DNA recombination"/>
    <property type="evidence" value="ECO:0007669"/>
    <property type="project" value="UniProtKB-KW"/>
</dbReference>
<dbReference type="Gene3D" id="1.10.443.10">
    <property type="entry name" value="Intergrase catalytic core"/>
    <property type="match status" value="1"/>
</dbReference>
<dbReference type="GO" id="GO:0015074">
    <property type="term" value="P:DNA integration"/>
    <property type="evidence" value="ECO:0007669"/>
    <property type="project" value="InterPro"/>
</dbReference>
<evidence type="ECO:0000256" key="1">
    <source>
        <dbReference type="ARBA" id="ARBA00023172"/>
    </source>
</evidence>
<dbReference type="RefSeq" id="WP_090030619.1">
    <property type="nucleotide sequence ID" value="NZ_FNEB01000018.1"/>
</dbReference>
<dbReference type="SUPFAM" id="SSF56349">
    <property type="entry name" value="DNA breaking-rejoining enzymes"/>
    <property type="match status" value="1"/>
</dbReference>
<reference evidence="3 4" key="1">
    <citation type="submission" date="2016-10" db="EMBL/GenBank/DDBJ databases">
        <authorList>
            <person name="de Groot N.N."/>
        </authorList>
    </citation>
    <scope>NUCLEOTIDE SEQUENCE [LARGE SCALE GENOMIC DNA]</scope>
    <source>
        <strain evidence="3 4">DSM 28010</strain>
    </source>
</reference>
<dbReference type="PROSITE" id="PS51898">
    <property type="entry name" value="TYR_RECOMBINASE"/>
    <property type="match status" value="1"/>
</dbReference>
<keyword evidence="1" id="KW-0233">DNA recombination</keyword>
<dbReference type="Pfam" id="PF00589">
    <property type="entry name" value="Phage_integrase"/>
    <property type="match status" value="1"/>
</dbReference>
<accession>A0A1G8T854</accession>
<dbReference type="InterPro" id="IPR011010">
    <property type="entry name" value="DNA_brk_join_enz"/>
</dbReference>
<evidence type="ECO:0000259" key="2">
    <source>
        <dbReference type="PROSITE" id="PS51898"/>
    </source>
</evidence>
<evidence type="ECO:0000313" key="3">
    <source>
        <dbReference type="EMBL" id="SDJ37577.1"/>
    </source>
</evidence>
<dbReference type="EMBL" id="FNEB01000018">
    <property type="protein sequence ID" value="SDJ37577.1"/>
    <property type="molecule type" value="Genomic_DNA"/>
</dbReference>